<feature type="transmembrane region" description="Helical" evidence="1">
    <location>
        <begin position="164"/>
        <end position="182"/>
    </location>
</feature>
<sequence>MQHRPEIDGLRTVAVLPVLLFHAGIPGFAGGYVGVDLFFVISGYLITGIILSAERKAGFSLLAFYERRVRRIMPALFAVMLACLPFAWFTMLPDQMQSFGKSLVAVCLFISNILFYLQTGYFAADAELQPLLHTWSLAVEEQFYVVFPLIMIATHRMPVRRRMGLLLALAVVSLALAQWTVAQDTSAAFYLPHTRAWELLTGSLAAFWLADRRQDGHEILAALGLAAIAFSVVAYDGATPFPSFYALVPVIGALLVILFAQPGTAVARLLSMKVMTGIGLISYSLYLWHQPILAFARIHSLTEPSRGTMLGLVLLTFPLAYLSWRFIEQPFRSRAATTRRSGSSALGVTAASAACVIAVGLFAQRDNGLAFRVPEGAQDAILAGKTLDPAMTHCLFDKGEASLPHPIKDCLTPGIAESPTILIGDSHAGALAGAALRGFAAAGEPLYAMSHSACVGFSGFVVSDPKYRLRCNSFFTGIEDYIARAKISTVIMLSRWTLYIEGTPFDNGEGGVEHRRPTFVDLYDRRDDMGGEDDPARKQRVLDQYVADIKAYLDRGINVVLVYPVPEAGWNVPDTVARAVMNGDPHPLLTTATPRYQQRNTAVIAAFDALEHPRLRKVKAAPVFCNWLVNNRCLNAEGIKDILYLDDNHLSDTGAALLVPDILKAVKSLRGETSQSAASSAGPVGLKP</sequence>
<feature type="domain" description="SGNH" evidence="3">
    <location>
        <begin position="405"/>
        <end position="663"/>
    </location>
</feature>
<feature type="transmembrane region" description="Helical" evidence="1">
    <location>
        <begin position="72"/>
        <end position="91"/>
    </location>
</feature>
<keyword evidence="1" id="KW-1133">Transmembrane helix</keyword>
<feature type="transmembrane region" description="Helical" evidence="1">
    <location>
        <begin position="194"/>
        <end position="210"/>
    </location>
</feature>
<dbReference type="InterPro" id="IPR002656">
    <property type="entry name" value="Acyl_transf_3_dom"/>
</dbReference>
<evidence type="ECO:0000259" key="3">
    <source>
        <dbReference type="Pfam" id="PF19040"/>
    </source>
</evidence>
<dbReference type="PANTHER" id="PTHR23028:SF53">
    <property type="entry name" value="ACYL_TRANSF_3 DOMAIN-CONTAINING PROTEIN"/>
    <property type="match status" value="1"/>
</dbReference>
<name>A0A1Q9AMH1_9HYPH</name>
<dbReference type="EMBL" id="MKIO01000021">
    <property type="protein sequence ID" value="OLP56582.1"/>
    <property type="molecule type" value="Genomic_DNA"/>
</dbReference>
<dbReference type="Pfam" id="PF19040">
    <property type="entry name" value="SGNH"/>
    <property type="match status" value="1"/>
</dbReference>
<feature type="transmembrane region" description="Helical" evidence="1">
    <location>
        <begin position="267"/>
        <end position="288"/>
    </location>
</feature>
<dbReference type="GO" id="GO:0016020">
    <property type="term" value="C:membrane"/>
    <property type="evidence" value="ECO:0007669"/>
    <property type="project" value="TreeGrafter"/>
</dbReference>
<evidence type="ECO:0000313" key="4">
    <source>
        <dbReference type="EMBL" id="OLP56582.1"/>
    </source>
</evidence>
<feature type="transmembrane region" description="Helical" evidence="1">
    <location>
        <begin position="31"/>
        <end position="51"/>
    </location>
</feature>
<dbReference type="OrthoDB" id="9796461at2"/>
<gene>
    <name evidence="4" type="ORF">BJF92_10815</name>
</gene>
<dbReference type="RefSeq" id="WP_075633598.1">
    <property type="nucleotide sequence ID" value="NZ_MKIO01000021.1"/>
</dbReference>
<dbReference type="Proteomes" id="UP000186143">
    <property type="component" value="Unassembled WGS sequence"/>
</dbReference>
<organism evidence="4 5">
    <name type="scientific">Xaviernesmea rhizosphaerae</name>
    <dbReference type="NCBI Taxonomy" id="1672749"/>
    <lineage>
        <taxon>Bacteria</taxon>
        <taxon>Pseudomonadati</taxon>
        <taxon>Pseudomonadota</taxon>
        <taxon>Alphaproteobacteria</taxon>
        <taxon>Hyphomicrobiales</taxon>
        <taxon>Rhizobiaceae</taxon>
        <taxon>Rhizobium/Agrobacterium group</taxon>
        <taxon>Xaviernesmea</taxon>
    </lineage>
</organism>
<dbReference type="GO" id="GO:0016747">
    <property type="term" value="F:acyltransferase activity, transferring groups other than amino-acyl groups"/>
    <property type="evidence" value="ECO:0007669"/>
    <property type="project" value="InterPro"/>
</dbReference>
<dbReference type="Pfam" id="PF01757">
    <property type="entry name" value="Acyl_transf_3"/>
    <property type="match status" value="1"/>
</dbReference>
<comment type="caution">
    <text evidence="4">The sequence shown here is derived from an EMBL/GenBank/DDBJ whole genome shotgun (WGS) entry which is preliminary data.</text>
</comment>
<evidence type="ECO:0000313" key="5">
    <source>
        <dbReference type="Proteomes" id="UP000186143"/>
    </source>
</evidence>
<proteinExistence type="predicted"/>
<dbReference type="PANTHER" id="PTHR23028">
    <property type="entry name" value="ACETYLTRANSFERASE"/>
    <property type="match status" value="1"/>
</dbReference>
<dbReference type="InterPro" id="IPR043968">
    <property type="entry name" value="SGNH"/>
</dbReference>
<reference evidence="4 5" key="1">
    <citation type="submission" date="2016-09" db="EMBL/GenBank/DDBJ databases">
        <title>Rhizobium sp. nov., a novel species isolated from the rice rhizosphere.</title>
        <authorList>
            <person name="Zhao J."/>
            <person name="Zhang X."/>
        </authorList>
    </citation>
    <scope>NUCLEOTIDE SEQUENCE [LARGE SCALE GENOMIC DNA]</scope>
    <source>
        <strain evidence="4 5">MH17</strain>
    </source>
</reference>
<feature type="transmembrane region" description="Helical" evidence="1">
    <location>
        <begin position="345"/>
        <end position="363"/>
    </location>
</feature>
<protein>
    <recommendedName>
        <fullName evidence="6">O-acetyltransferase OatA</fullName>
    </recommendedName>
</protein>
<accession>A0A1Q9AMH1</accession>
<dbReference type="GO" id="GO:0009103">
    <property type="term" value="P:lipopolysaccharide biosynthetic process"/>
    <property type="evidence" value="ECO:0007669"/>
    <property type="project" value="TreeGrafter"/>
</dbReference>
<keyword evidence="1" id="KW-0812">Transmembrane</keyword>
<evidence type="ECO:0000259" key="2">
    <source>
        <dbReference type="Pfam" id="PF01757"/>
    </source>
</evidence>
<feature type="transmembrane region" description="Helical" evidence="1">
    <location>
        <begin position="308"/>
        <end position="324"/>
    </location>
</feature>
<feature type="transmembrane region" description="Helical" evidence="1">
    <location>
        <begin position="103"/>
        <end position="124"/>
    </location>
</feature>
<feature type="transmembrane region" description="Helical" evidence="1">
    <location>
        <begin position="217"/>
        <end position="235"/>
    </location>
</feature>
<keyword evidence="1" id="KW-0472">Membrane</keyword>
<dbReference type="InterPro" id="IPR050879">
    <property type="entry name" value="Acyltransferase_3"/>
</dbReference>
<feature type="transmembrane region" description="Helical" evidence="1">
    <location>
        <begin position="241"/>
        <end position="260"/>
    </location>
</feature>
<feature type="transmembrane region" description="Helical" evidence="1">
    <location>
        <begin position="7"/>
        <end position="25"/>
    </location>
</feature>
<dbReference type="AlphaFoldDB" id="A0A1Q9AMH1"/>
<feature type="domain" description="Acyltransferase 3" evidence="2">
    <location>
        <begin position="5"/>
        <end position="324"/>
    </location>
</feature>
<evidence type="ECO:0000256" key="1">
    <source>
        <dbReference type="SAM" id="Phobius"/>
    </source>
</evidence>
<evidence type="ECO:0008006" key="6">
    <source>
        <dbReference type="Google" id="ProtNLM"/>
    </source>
</evidence>